<organism evidence="3 4">
    <name type="scientific">Euplotes crassus</name>
    <dbReference type="NCBI Taxonomy" id="5936"/>
    <lineage>
        <taxon>Eukaryota</taxon>
        <taxon>Sar</taxon>
        <taxon>Alveolata</taxon>
        <taxon>Ciliophora</taxon>
        <taxon>Intramacronucleata</taxon>
        <taxon>Spirotrichea</taxon>
        <taxon>Hypotrichia</taxon>
        <taxon>Euplotida</taxon>
        <taxon>Euplotidae</taxon>
        <taxon>Moneuplotes</taxon>
    </lineage>
</organism>
<feature type="compositionally biased region" description="Basic and acidic residues" evidence="2">
    <location>
        <begin position="163"/>
        <end position="183"/>
    </location>
</feature>
<evidence type="ECO:0000256" key="2">
    <source>
        <dbReference type="SAM" id="MobiDB-lite"/>
    </source>
</evidence>
<proteinExistence type="predicted"/>
<evidence type="ECO:0000256" key="1">
    <source>
        <dbReference type="SAM" id="Coils"/>
    </source>
</evidence>
<keyword evidence="4" id="KW-1185">Reference proteome</keyword>
<feature type="region of interest" description="Disordered" evidence="2">
    <location>
        <begin position="1"/>
        <end position="65"/>
    </location>
</feature>
<accession>A0AAD1Y2U8</accession>
<feature type="compositionally biased region" description="Polar residues" evidence="2">
    <location>
        <begin position="14"/>
        <end position="27"/>
    </location>
</feature>
<sequence length="646" mass="73990">MQKSAPKLKKKTEQANASGKTSFSSVHTVVKRSKPESKPIGMSSPLSYSSELNSKASSNKLATKKMKVIDQRKQSKMEDLIKAYFEHHSSDLREEVKQLKLEMKEMRSRLTRYEQILVNNPPPRSPNRVPKAPVTHRVPQNCSAPKRIAHIDISSRNQTSASRKQEVSGTRKVEAKAQKENRTPKTTHMISKLYQKQKGRNRGSKTYFSMKDESSHDDKADITFDNGKVEEIVLPVFTSHYTSKDFQAKNKVLDKIKYPQRKKLDSLETKLKRNKSLTSNKLKSVLLNLFDKKETLEADKNVIEVPGASSGVHTTRTDLMATFKSPVSIDVGSKRCTPVRSNLSVDQSIEKRGAINQTKLHCRNKIGYNINTPPMTEVRRVKQRDSLKSQATPLVSSKEECVCQSPRNFKDPDSKSCGNYCKYLSSDEQKDVIFRKYQAVCAQAMSDQFEYALPAEWWRIWCDFVNIEYKTLEQHCKDARVQAGSFNQCEGKAPGSTIRVSEESDMDFDSKIFEQDNIKPEESIHVLQSRDSNVGFKKDRFSIIPNDDRYNEIYTRPGKIINKVLIERSNADCGNSTYNFRPKESKLRLYRVKPRIGGILQLEESPARASCLHPGISRELENVQLLVWLRLRNQLWRRKNLIIFLA</sequence>
<dbReference type="AlphaFoldDB" id="A0AAD1Y2U8"/>
<dbReference type="EMBL" id="CAMPGE010025121">
    <property type="protein sequence ID" value="CAI2382906.1"/>
    <property type="molecule type" value="Genomic_DNA"/>
</dbReference>
<feature type="compositionally biased region" description="Low complexity" evidence="2">
    <location>
        <begin position="43"/>
        <end position="54"/>
    </location>
</feature>
<gene>
    <name evidence="3" type="ORF">ECRASSUSDP1_LOCUS24395</name>
</gene>
<feature type="region of interest" description="Disordered" evidence="2">
    <location>
        <begin position="118"/>
        <end position="139"/>
    </location>
</feature>
<protein>
    <submittedName>
        <fullName evidence="3">Uncharacterized protein</fullName>
    </submittedName>
</protein>
<keyword evidence="1" id="KW-0175">Coiled coil</keyword>
<dbReference type="Proteomes" id="UP001295684">
    <property type="component" value="Unassembled WGS sequence"/>
</dbReference>
<reference evidence="3" key="1">
    <citation type="submission" date="2023-07" db="EMBL/GenBank/DDBJ databases">
        <authorList>
            <consortium name="AG Swart"/>
            <person name="Singh M."/>
            <person name="Singh A."/>
            <person name="Seah K."/>
            <person name="Emmerich C."/>
        </authorList>
    </citation>
    <scope>NUCLEOTIDE SEQUENCE</scope>
    <source>
        <strain evidence="3">DP1</strain>
    </source>
</reference>
<feature type="compositionally biased region" description="Basic residues" evidence="2">
    <location>
        <begin position="1"/>
        <end position="10"/>
    </location>
</feature>
<feature type="region of interest" description="Disordered" evidence="2">
    <location>
        <begin position="154"/>
        <end position="186"/>
    </location>
</feature>
<evidence type="ECO:0000313" key="4">
    <source>
        <dbReference type="Proteomes" id="UP001295684"/>
    </source>
</evidence>
<evidence type="ECO:0000313" key="3">
    <source>
        <dbReference type="EMBL" id="CAI2382906.1"/>
    </source>
</evidence>
<name>A0AAD1Y2U8_EUPCR</name>
<comment type="caution">
    <text evidence="3">The sequence shown here is derived from an EMBL/GenBank/DDBJ whole genome shotgun (WGS) entry which is preliminary data.</text>
</comment>
<feature type="coiled-coil region" evidence="1">
    <location>
        <begin position="89"/>
        <end position="116"/>
    </location>
</feature>